<dbReference type="AlphaFoldDB" id="A0AA86QQC2"/>
<evidence type="ECO:0000313" key="2">
    <source>
        <dbReference type="EMBL" id="CAI9961012.1"/>
    </source>
</evidence>
<dbReference type="PANTHER" id="PTHR38130:SF1">
    <property type="entry name" value="EF-HAND DOMAIN-CONTAINING PROTEIN"/>
    <property type="match status" value="1"/>
</dbReference>
<protein>
    <submittedName>
        <fullName evidence="2">Uncharacterized protein</fullName>
    </submittedName>
</protein>
<keyword evidence="4" id="KW-1185">Reference proteome</keyword>
<evidence type="ECO:0000313" key="3">
    <source>
        <dbReference type="EMBL" id="CAL5995661.1"/>
    </source>
</evidence>
<dbReference type="PANTHER" id="PTHR38130">
    <property type="entry name" value="EF-HAND DOMAIN-CONTAINING PROTEIN"/>
    <property type="match status" value="1"/>
</dbReference>
<evidence type="ECO:0000256" key="1">
    <source>
        <dbReference type="SAM" id="MobiDB-lite"/>
    </source>
</evidence>
<feature type="compositionally biased region" description="Polar residues" evidence="1">
    <location>
        <begin position="1"/>
        <end position="16"/>
    </location>
</feature>
<comment type="caution">
    <text evidence="2">The sequence shown here is derived from an EMBL/GenBank/DDBJ whole genome shotgun (WGS) entry which is preliminary data.</text>
</comment>
<sequence>MWSQTNPFSPQRTKPSPTRPDFTVNSRDITQGIGHKAVKIVRTVNPLNPDYNLPTYQEIAAPVPSLTSNLYDISDIPGAQPVPKNVSRTLHKVPEVRNELMDTRDINMKARPQHYLHDRTDDYHNLVTADISGRTMRNFSPSRNVDPINPTYNWQHAEKQPIVTHPVKNFKEHLGNIRTDDIIGRREEIERKSWQKFGNRAEIRDLTNVSDINRGVLKPVLGRSSEFYNQTTAQSATQIGQELKQKQPPRSPQNIQVPESNYFKDMKVIRNEKISAFKEFQMPPEKEIYDEDIKQKFAGNNTGMLQFATKHQTIGWLPGPQELKEKPTGFKRTTGWQLGTHYTGNYGEQFHKKLEIGKLDDYDQKGSPIRPKTQTANLRASSPIRQSTYKIQTANLLKNIVSPKRERETLLLTNNVPISTTSATRKSDLLKINKEKEIQMIQDLPW</sequence>
<dbReference type="EMBL" id="CATOUU010000937">
    <property type="protein sequence ID" value="CAI9961012.1"/>
    <property type="molecule type" value="Genomic_DNA"/>
</dbReference>
<reference evidence="2" key="1">
    <citation type="submission" date="2023-06" db="EMBL/GenBank/DDBJ databases">
        <authorList>
            <person name="Kurt Z."/>
        </authorList>
    </citation>
    <scope>NUCLEOTIDE SEQUENCE</scope>
</reference>
<feature type="region of interest" description="Disordered" evidence="1">
    <location>
        <begin position="1"/>
        <end position="25"/>
    </location>
</feature>
<accession>A0AA86QQC2</accession>
<name>A0AA86QQC2_9EUKA</name>
<organism evidence="2">
    <name type="scientific">Hexamita inflata</name>
    <dbReference type="NCBI Taxonomy" id="28002"/>
    <lineage>
        <taxon>Eukaryota</taxon>
        <taxon>Metamonada</taxon>
        <taxon>Diplomonadida</taxon>
        <taxon>Hexamitidae</taxon>
        <taxon>Hexamitinae</taxon>
        <taxon>Hexamita</taxon>
    </lineage>
</organism>
<evidence type="ECO:0000313" key="4">
    <source>
        <dbReference type="Proteomes" id="UP001642409"/>
    </source>
</evidence>
<reference evidence="3 4" key="2">
    <citation type="submission" date="2024-07" db="EMBL/GenBank/DDBJ databases">
        <authorList>
            <person name="Akdeniz Z."/>
        </authorList>
    </citation>
    <scope>NUCLEOTIDE SEQUENCE [LARGE SCALE GENOMIC DNA]</scope>
</reference>
<proteinExistence type="predicted"/>
<dbReference type="Proteomes" id="UP001642409">
    <property type="component" value="Unassembled WGS sequence"/>
</dbReference>
<dbReference type="EMBL" id="CAXDID020000033">
    <property type="protein sequence ID" value="CAL5995661.1"/>
    <property type="molecule type" value="Genomic_DNA"/>
</dbReference>
<gene>
    <name evidence="3" type="ORF">HINF_LOCUS14143</name>
    <name evidence="2" type="ORF">HINF_LOCUS48657</name>
</gene>